<evidence type="ECO:0000313" key="3">
    <source>
        <dbReference type="Proteomes" id="UP000265520"/>
    </source>
</evidence>
<name>A0A392NNV0_9FABA</name>
<evidence type="ECO:0000259" key="1">
    <source>
        <dbReference type="Pfam" id="PF20428"/>
    </source>
</evidence>
<protein>
    <submittedName>
        <fullName evidence="2">ROOT HAIR defective 3 GTP-binding family protein</fullName>
    </submittedName>
</protein>
<accession>A0A392NNV0</accession>
<dbReference type="PANTHER" id="PTHR45923:SF20">
    <property type="entry name" value="PROTEIN ROOT HAIR DEFECTIVE 3 HOMOLOG 2"/>
    <property type="match status" value="1"/>
</dbReference>
<reference evidence="2 3" key="1">
    <citation type="journal article" date="2018" name="Front. Plant Sci.">
        <title>Red Clover (Trifolium pratense) and Zigzag Clover (T. medium) - A Picture of Genomic Similarities and Differences.</title>
        <authorList>
            <person name="Dluhosova J."/>
            <person name="Istvanek J."/>
            <person name="Nedelnik J."/>
            <person name="Repkova J."/>
        </authorList>
    </citation>
    <scope>NUCLEOTIDE SEQUENCE [LARGE SCALE GENOMIC DNA]</scope>
    <source>
        <strain evidence="3">cv. 10/8</strain>
        <tissue evidence="2">Leaf</tissue>
    </source>
</reference>
<dbReference type="InterPro" id="IPR046758">
    <property type="entry name" value="Sey1/RHD3-like_3HB"/>
</dbReference>
<comment type="caution">
    <text evidence="2">The sequence shown here is derived from an EMBL/GenBank/DDBJ whole genome shotgun (WGS) entry which is preliminary data.</text>
</comment>
<dbReference type="PANTHER" id="PTHR45923">
    <property type="entry name" value="PROTEIN SEY1"/>
    <property type="match status" value="1"/>
</dbReference>
<dbReference type="GO" id="GO:0003924">
    <property type="term" value="F:GTPase activity"/>
    <property type="evidence" value="ECO:0007669"/>
    <property type="project" value="TreeGrafter"/>
</dbReference>
<dbReference type="AlphaFoldDB" id="A0A392NNV0"/>
<organism evidence="2 3">
    <name type="scientific">Trifolium medium</name>
    <dbReference type="NCBI Taxonomy" id="97028"/>
    <lineage>
        <taxon>Eukaryota</taxon>
        <taxon>Viridiplantae</taxon>
        <taxon>Streptophyta</taxon>
        <taxon>Embryophyta</taxon>
        <taxon>Tracheophyta</taxon>
        <taxon>Spermatophyta</taxon>
        <taxon>Magnoliopsida</taxon>
        <taxon>eudicotyledons</taxon>
        <taxon>Gunneridae</taxon>
        <taxon>Pentapetalae</taxon>
        <taxon>rosids</taxon>
        <taxon>fabids</taxon>
        <taxon>Fabales</taxon>
        <taxon>Fabaceae</taxon>
        <taxon>Papilionoideae</taxon>
        <taxon>50 kb inversion clade</taxon>
        <taxon>NPAAA clade</taxon>
        <taxon>Hologalegina</taxon>
        <taxon>IRL clade</taxon>
        <taxon>Trifolieae</taxon>
        <taxon>Trifolium</taxon>
    </lineage>
</organism>
<dbReference type="Proteomes" id="UP000265520">
    <property type="component" value="Unassembled WGS sequence"/>
</dbReference>
<dbReference type="GO" id="GO:0005783">
    <property type="term" value="C:endoplasmic reticulum"/>
    <property type="evidence" value="ECO:0007669"/>
    <property type="project" value="TreeGrafter"/>
</dbReference>
<keyword evidence="3" id="KW-1185">Reference proteome</keyword>
<dbReference type="EMBL" id="LXQA010044607">
    <property type="protein sequence ID" value="MCI00910.1"/>
    <property type="molecule type" value="Genomic_DNA"/>
</dbReference>
<dbReference type="GO" id="GO:0016320">
    <property type="term" value="P:endoplasmic reticulum membrane fusion"/>
    <property type="evidence" value="ECO:0007669"/>
    <property type="project" value="TreeGrafter"/>
</dbReference>
<evidence type="ECO:0000313" key="2">
    <source>
        <dbReference type="EMBL" id="MCI00910.1"/>
    </source>
</evidence>
<proteinExistence type="predicted"/>
<feature type="non-terminal residue" evidence="2">
    <location>
        <position position="1"/>
    </location>
</feature>
<dbReference type="InterPro" id="IPR008803">
    <property type="entry name" value="RHD3/Sey1"/>
</dbReference>
<dbReference type="Pfam" id="PF20428">
    <property type="entry name" value="Sey1_3HB"/>
    <property type="match status" value="1"/>
</dbReference>
<feature type="domain" description="Sey1/RHD3-like three-helix bundle" evidence="1">
    <location>
        <begin position="2"/>
        <end position="54"/>
    </location>
</feature>
<sequence>IVYPAYTTIVGHLRSKALDDFKTKLDQSLNNGEGFASSVQTWTQTIMLEFDKGSAGNNQIEFFFIVAYTFSF</sequence>